<feature type="domain" description="Radical SAM core" evidence="7">
    <location>
        <begin position="16"/>
        <end position="230"/>
    </location>
</feature>
<gene>
    <name evidence="8" type="ORF">A2042_04040</name>
</gene>
<accession>A0A1F7RN11</accession>
<dbReference type="CDD" id="cd01335">
    <property type="entry name" value="Radical_SAM"/>
    <property type="match status" value="1"/>
</dbReference>
<evidence type="ECO:0000256" key="5">
    <source>
        <dbReference type="ARBA" id="ARBA00023004"/>
    </source>
</evidence>
<evidence type="ECO:0000313" key="8">
    <source>
        <dbReference type="EMBL" id="OGL42841.1"/>
    </source>
</evidence>
<comment type="cofactor">
    <cofactor evidence="1">
        <name>[4Fe-4S] cluster</name>
        <dbReference type="ChEBI" id="CHEBI:49883"/>
    </cofactor>
</comment>
<proteinExistence type="predicted"/>
<evidence type="ECO:0000313" key="9">
    <source>
        <dbReference type="Proteomes" id="UP000178526"/>
    </source>
</evidence>
<dbReference type="GO" id="GO:0051539">
    <property type="term" value="F:4 iron, 4 sulfur cluster binding"/>
    <property type="evidence" value="ECO:0007669"/>
    <property type="project" value="UniProtKB-KW"/>
</dbReference>
<evidence type="ECO:0000256" key="6">
    <source>
        <dbReference type="ARBA" id="ARBA00023014"/>
    </source>
</evidence>
<evidence type="ECO:0000256" key="3">
    <source>
        <dbReference type="ARBA" id="ARBA00022691"/>
    </source>
</evidence>
<keyword evidence="4" id="KW-0479">Metal-binding</keyword>
<dbReference type="PROSITE" id="PS01305">
    <property type="entry name" value="MOAA_NIFB_PQQE"/>
    <property type="match status" value="1"/>
</dbReference>
<dbReference type="GO" id="GO:0046872">
    <property type="term" value="F:metal ion binding"/>
    <property type="evidence" value="ECO:0007669"/>
    <property type="project" value="UniProtKB-KW"/>
</dbReference>
<evidence type="ECO:0000256" key="4">
    <source>
        <dbReference type="ARBA" id="ARBA00022723"/>
    </source>
</evidence>
<name>A0A1F7RN11_9BACT</name>
<evidence type="ECO:0000256" key="2">
    <source>
        <dbReference type="ARBA" id="ARBA00022485"/>
    </source>
</evidence>
<dbReference type="Pfam" id="PF04055">
    <property type="entry name" value="Radical_SAM"/>
    <property type="match status" value="1"/>
</dbReference>
<dbReference type="InterPro" id="IPR058240">
    <property type="entry name" value="rSAM_sf"/>
</dbReference>
<evidence type="ECO:0000259" key="7">
    <source>
        <dbReference type="PROSITE" id="PS51918"/>
    </source>
</evidence>
<dbReference type="SFLD" id="SFLDS00029">
    <property type="entry name" value="Radical_SAM"/>
    <property type="match status" value="1"/>
</dbReference>
<dbReference type="GO" id="GO:0003824">
    <property type="term" value="F:catalytic activity"/>
    <property type="evidence" value="ECO:0007669"/>
    <property type="project" value="InterPro"/>
</dbReference>
<keyword evidence="6" id="KW-0411">Iron-sulfur</keyword>
<organism evidence="8 9">
    <name type="scientific">Candidatus Schekmanbacteria bacterium GWA2_38_11</name>
    <dbReference type="NCBI Taxonomy" id="1817876"/>
    <lineage>
        <taxon>Bacteria</taxon>
        <taxon>Candidatus Schekmaniibacteriota</taxon>
    </lineage>
</organism>
<evidence type="ECO:0000256" key="1">
    <source>
        <dbReference type="ARBA" id="ARBA00001966"/>
    </source>
</evidence>
<dbReference type="InterPro" id="IPR013785">
    <property type="entry name" value="Aldolase_TIM"/>
</dbReference>
<reference evidence="8 9" key="1">
    <citation type="journal article" date="2016" name="Nat. Commun.">
        <title>Thousands of microbial genomes shed light on interconnected biogeochemical processes in an aquifer system.</title>
        <authorList>
            <person name="Anantharaman K."/>
            <person name="Brown C.T."/>
            <person name="Hug L.A."/>
            <person name="Sharon I."/>
            <person name="Castelle C.J."/>
            <person name="Probst A.J."/>
            <person name="Thomas B.C."/>
            <person name="Singh A."/>
            <person name="Wilkins M.J."/>
            <person name="Karaoz U."/>
            <person name="Brodie E.L."/>
            <person name="Williams K.H."/>
            <person name="Hubbard S.S."/>
            <person name="Banfield J.F."/>
        </authorList>
    </citation>
    <scope>NUCLEOTIDE SEQUENCE [LARGE SCALE GENOMIC DNA]</scope>
</reference>
<dbReference type="EMBL" id="MGDB01000024">
    <property type="protein sequence ID" value="OGL42841.1"/>
    <property type="molecule type" value="Genomic_DNA"/>
</dbReference>
<dbReference type="InterPro" id="IPR007197">
    <property type="entry name" value="rSAM"/>
</dbReference>
<dbReference type="PANTHER" id="PTHR11228:SF35">
    <property type="entry name" value="MOLYBDENUM COFACTOR BIOSYNTHESIS PROTEIN A-RELATED"/>
    <property type="match status" value="1"/>
</dbReference>
<dbReference type="InterPro" id="IPR050377">
    <property type="entry name" value="Radical_SAM_PqqE_MftC-like"/>
</dbReference>
<keyword evidence="5" id="KW-0408">Iron</keyword>
<dbReference type="Gene3D" id="3.20.20.70">
    <property type="entry name" value="Aldolase class I"/>
    <property type="match status" value="1"/>
</dbReference>
<keyword evidence="2" id="KW-0004">4Fe-4S</keyword>
<sequence length="320" mass="36409">MNLKKVDTVISKAEIENNLPYHLLRVGLTCNVNCVFCNIPMESNVYPARLGLNELKKEIDKISKKDPRPKISITGGEPTVRADLIKIIEYLKKRKTKIIELQTNAILLSDDNLVKKIKKAGLNKAFVSLHSHLPELHDLLIMQKGGFEKCVHGINNLLTHNIQVTLNPVVTSLTYKHLPGYIGFIHTNLPKISSISLSVVQPNGRAMIYKKIVPRYSLIGPYIKKALGLADKFNIVVNNPFCGLPLCIGEWHKRPNRCLEHNESIVNKDKLLSSRPKELSEKMKPRQCKYCQFNDSCNGVWYNYAKIYPISDLKPIRYDQ</sequence>
<comment type="caution">
    <text evidence="8">The sequence shown here is derived from an EMBL/GenBank/DDBJ whole genome shotgun (WGS) entry which is preliminary data.</text>
</comment>
<dbReference type="AlphaFoldDB" id="A0A1F7RN11"/>
<dbReference type="Proteomes" id="UP000178526">
    <property type="component" value="Unassembled WGS sequence"/>
</dbReference>
<dbReference type="PANTHER" id="PTHR11228">
    <property type="entry name" value="RADICAL SAM DOMAIN PROTEIN"/>
    <property type="match status" value="1"/>
</dbReference>
<dbReference type="PROSITE" id="PS51918">
    <property type="entry name" value="RADICAL_SAM"/>
    <property type="match status" value="1"/>
</dbReference>
<dbReference type="SUPFAM" id="SSF102114">
    <property type="entry name" value="Radical SAM enzymes"/>
    <property type="match status" value="1"/>
</dbReference>
<keyword evidence="3" id="KW-0949">S-adenosyl-L-methionine</keyword>
<protein>
    <recommendedName>
        <fullName evidence="7">Radical SAM core domain-containing protein</fullName>
    </recommendedName>
</protein>
<dbReference type="SFLD" id="SFLDG01067">
    <property type="entry name" value="SPASM/twitch_domain_containing"/>
    <property type="match status" value="1"/>
</dbReference>
<dbReference type="InterPro" id="IPR000385">
    <property type="entry name" value="MoaA_NifB_PqqE_Fe-S-bd_CS"/>
</dbReference>